<dbReference type="EMBL" id="CP000975">
    <property type="protein sequence ID" value="ACD83301.1"/>
    <property type="molecule type" value="Genomic_DNA"/>
</dbReference>
<evidence type="ECO:0000313" key="2">
    <source>
        <dbReference type="Proteomes" id="UP000009149"/>
    </source>
</evidence>
<reference evidence="1 2" key="1">
    <citation type="journal article" date="2008" name="Biol. Direct">
        <title>Complete genome sequence of the extremely acidophilic methanotroph isolate V4, Methylacidiphilum infernorum, a representative of the bacterial phylum Verrucomicrobia.</title>
        <authorList>
            <person name="Hou S."/>
            <person name="Makarova K.S."/>
            <person name="Saw J.H."/>
            <person name="Senin P."/>
            <person name="Ly B.V."/>
            <person name="Zhou Z."/>
            <person name="Ren Y."/>
            <person name="Wang J."/>
            <person name="Galperin M.Y."/>
            <person name="Omelchenko M.V."/>
            <person name="Wolf Y.I."/>
            <person name="Yutin N."/>
            <person name="Koonin E.V."/>
            <person name="Stott M.B."/>
            <person name="Mountain B.W."/>
            <person name="Crowe M.A."/>
            <person name="Smirnova A.V."/>
            <person name="Dunfield P.F."/>
            <person name="Feng L."/>
            <person name="Wang L."/>
            <person name="Alam M."/>
        </authorList>
    </citation>
    <scope>NUCLEOTIDE SEQUENCE [LARGE SCALE GENOMIC DNA]</scope>
    <source>
        <strain evidence="2">Isolate V4</strain>
    </source>
</reference>
<proteinExistence type="predicted"/>
<dbReference type="AlphaFoldDB" id="B3DVE8"/>
<dbReference type="HOGENOM" id="CLU_2155373_0_0_0"/>
<evidence type="ECO:0000313" key="1">
    <source>
        <dbReference type="EMBL" id="ACD83301.1"/>
    </source>
</evidence>
<protein>
    <submittedName>
        <fullName evidence="1">Uncharacterized protein</fullName>
    </submittedName>
</protein>
<dbReference type="KEGG" id="min:Minf_1247"/>
<sequence length="111" mass="12690">MPGNIFFELVVVIGSFKGPKIKFTNMLGFFRVCSTAFLTFQTIKEFFHSFFPLWSLSRKTLKSYRIKKRKKIMTSSHPSLTLQRAGIGTLTKRLSFPVAAVSQGQSLHRSR</sequence>
<gene>
    <name evidence="1" type="ordered locus">Minf_1247</name>
</gene>
<dbReference type="Proteomes" id="UP000009149">
    <property type="component" value="Chromosome"/>
</dbReference>
<dbReference type="STRING" id="481448.Minf_1247"/>
<name>B3DVE8_METI4</name>
<organism evidence="1 2">
    <name type="scientific">Methylacidiphilum infernorum (isolate V4)</name>
    <name type="common">Methylokorus infernorum (strain V4)</name>
    <dbReference type="NCBI Taxonomy" id="481448"/>
    <lineage>
        <taxon>Bacteria</taxon>
        <taxon>Pseudomonadati</taxon>
        <taxon>Verrucomicrobiota</taxon>
        <taxon>Methylacidiphilae</taxon>
        <taxon>Methylacidiphilales</taxon>
        <taxon>Methylacidiphilaceae</taxon>
        <taxon>Methylacidiphilum (ex Ratnadevi et al. 2023)</taxon>
    </lineage>
</organism>
<accession>B3DVE8</accession>